<name>A0A2T0SDW2_9PSEU</name>
<keyword evidence="9" id="KW-1185">Reference proteome</keyword>
<dbReference type="GO" id="GO:0006508">
    <property type="term" value="P:proteolysis"/>
    <property type="evidence" value="ECO:0007669"/>
    <property type="project" value="UniProtKB-KW"/>
</dbReference>
<evidence type="ECO:0000256" key="2">
    <source>
        <dbReference type="ARBA" id="ARBA00022670"/>
    </source>
</evidence>
<feature type="compositionally biased region" description="Basic and acidic residues" evidence="5">
    <location>
        <begin position="65"/>
        <end position="79"/>
    </location>
</feature>
<dbReference type="SUPFAM" id="SSF54001">
    <property type="entry name" value="Cysteine proteinases"/>
    <property type="match status" value="1"/>
</dbReference>
<dbReference type="PANTHER" id="PTHR47359:SF3">
    <property type="entry name" value="NLP_P60 DOMAIN-CONTAINING PROTEIN-RELATED"/>
    <property type="match status" value="1"/>
</dbReference>
<keyword evidence="3 8" id="KW-0378">Hydrolase</keyword>
<keyword evidence="6" id="KW-0732">Signal</keyword>
<reference evidence="8 9" key="1">
    <citation type="submission" date="2018-03" db="EMBL/GenBank/DDBJ databases">
        <title>Genomic Encyclopedia of Archaeal and Bacterial Type Strains, Phase II (KMG-II): from individual species to whole genera.</title>
        <authorList>
            <person name="Goeker M."/>
        </authorList>
    </citation>
    <scope>NUCLEOTIDE SEQUENCE [LARGE SCALE GENOMIC DNA]</scope>
    <source>
        <strain evidence="8 9">DSM 44720</strain>
    </source>
</reference>
<evidence type="ECO:0000313" key="9">
    <source>
        <dbReference type="Proteomes" id="UP000239494"/>
    </source>
</evidence>
<dbReference type="InterPro" id="IPR038765">
    <property type="entry name" value="Papain-like_cys_pep_sf"/>
</dbReference>
<organism evidence="8 9">
    <name type="scientific">Umezawaea tangerina</name>
    <dbReference type="NCBI Taxonomy" id="84725"/>
    <lineage>
        <taxon>Bacteria</taxon>
        <taxon>Bacillati</taxon>
        <taxon>Actinomycetota</taxon>
        <taxon>Actinomycetes</taxon>
        <taxon>Pseudonocardiales</taxon>
        <taxon>Pseudonocardiaceae</taxon>
        <taxon>Umezawaea</taxon>
    </lineage>
</organism>
<evidence type="ECO:0000256" key="3">
    <source>
        <dbReference type="ARBA" id="ARBA00022801"/>
    </source>
</evidence>
<evidence type="ECO:0000313" key="8">
    <source>
        <dbReference type="EMBL" id="PRY31615.1"/>
    </source>
</evidence>
<dbReference type="GO" id="GO:0008234">
    <property type="term" value="F:cysteine-type peptidase activity"/>
    <property type="evidence" value="ECO:0007669"/>
    <property type="project" value="UniProtKB-KW"/>
</dbReference>
<evidence type="ECO:0000256" key="6">
    <source>
        <dbReference type="SAM" id="SignalP"/>
    </source>
</evidence>
<dbReference type="InterPro" id="IPR051794">
    <property type="entry name" value="PG_Endopeptidase_C40"/>
</dbReference>
<keyword evidence="2" id="KW-0645">Protease</keyword>
<proteinExistence type="inferred from homology"/>
<dbReference type="Gene3D" id="3.90.1720.10">
    <property type="entry name" value="endopeptidase domain like (from Nostoc punctiforme)"/>
    <property type="match status" value="1"/>
</dbReference>
<sequence>MTSFPGRRTTRAALAAAVVVAALIVTPTQALADPVLPANASEALKRYTDLTHDAEALNEEHLRAQEDRQKKQGELDRANQDLATTGSALEKASAAEREFRGKVDLLTEASFEGARFTGLSAMLTASSQQDFLSRMSAMTVMAADQAAALDALSGALADASAARAGAVDAQKRADEASAAATKLVTDIEDRRVALVSQVNAARTQYNSLSSADRAVLADRGDTTSVDTPSGAAGAALDFALAQRGKPYVFGSNGPNSWDCSSLTQASYRAAGVSIPRTTYTQATTGRAVSRGEVKAGDLIIYYSGQSHVAMAVDNVRAVHASTEGVPVKIANIDDIGPINTIRRIAG</sequence>
<dbReference type="OrthoDB" id="5177647at2"/>
<feature type="domain" description="NlpC/P60" evidence="7">
    <location>
        <begin position="229"/>
        <end position="346"/>
    </location>
</feature>
<feature type="region of interest" description="Disordered" evidence="5">
    <location>
        <begin position="65"/>
        <end position="93"/>
    </location>
</feature>
<dbReference type="PANTHER" id="PTHR47359">
    <property type="entry name" value="PEPTIDOGLYCAN DL-ENDOPEPTIDASE CWLO"/>
    <property type="match status" value="1"/>
</dbReference>
<gene>
    <name evidence="8" type="ORF">CLV43_12221</name>
</gene>
<dbReference type="Pfam" id="PF00877">
    <property type="entry name" value="NLPC_P60"/>
    <property type="match status" value="1"/>
</dbReference>
<protein>
    <submittedName>
        <fullName evidence="8">Cell wall-associated NlpC family hydrolase</fullName>
    </submittedName>
</protein>
<feature type="chain" id="PRO_5015718174" evidence="6">
    <location>
        <begin position="33"/>
        <end position="346"/>
    </location>
</feature>
<dbReference type="EMBL" id="PVTF01000022">
    <property type="protein sequence ID" value="PRY31615.1"/>
    <property type="molecule type" value="Genomic_DNA"/>
</dbReference>
<comment type="caution">
    <text evidence="8">The sequence shown here is derived from an EMBL/GenBank/DDBJ whole genome shotgun (WGS) entry which is preliminary data.</text>
</comment>
<dbReference type="Proteomes" id="UP000239494">
    <property type="component" value="Unassembled WGS sequence"/>
</dbReference>
<dbReference type="RefSeq" id="WP_106196470.1">
    <property type="nucleotide sequence ID" value="NZ_PVTF01000022.1"/>
</dbReference>
<evidence type="ECO:0000256" key="5">
    <source>
        <dbReference type="SAM" id="MobiDB-lite"/>
    </source>
</evidence>
<evidence type="ECO:0000259" key="7">
    <source>
        <dbReference type="PROSITE" id="PS51935"/>
    </source>
</evidence>
<dbReference type="AlphaFoldDB" id="A0A2T0SDW2"/>
<accession>A0A2T0SDW2</accession>
<comment type="similarity">
    <text evidence="1">Belongs to the peptidase C40 family.</text>
</comment>
<feature type="signal peptide" evidence="6">
    <location>
        <begin position="1"/>
        <end position="32"/>
    </location>
</feature>
<dbReference type="PROSITE" id="PS51935">
    <property type="entry name" value="NLPC_P60"/>
    <property type="match status" value="1"/>
</dbReference>
<dbReference type="InterPro" id="IPR000064">
    <property type="entry name" value="NLP_P60_dom"/>
</dbReference>
<evidence type="ECO:0000256" key="1">
    <source>
        <dbReference type="ARBA" id="ARBA00007074"/>
    </source>
</evidence>
<evidence type="ECO:0000256" key="4">
    <source>
        <dbReference type="ARBA" id="ARBA00022807"/>
    </source>
</evidence>
<keyword evidence="4" id="KW-0788">Thiol protease</keyword>